<dbReference type="InterPro" id="IPR050790">
    <property type="entry name" value="ExbB/TolQ_transport"/>
</dbReference>
<evidence type="ECO:0000313" key="10">
    <source>
        <dbReference type="Proteomes" id="UP000518887"/>
    </source>
</evidence>
<dbReference type="Pfam" id="PF01618">
    <property type="entry name" value="MotA_ExbB"/>
    <property type="match status" value="1"/>
</dbReference>
<comment type="subcellular location">
    <subcellularLocation>
        <location evidence="1">Cell membrane</location>
        <topology evidence="1">Multi-pass membrane protein</topology>
    </subcellularLocation>
    <subcellularLocation>
        <location evidence="6">Membrane</location>
        <topology evidence="6">Multi-pass membrane protein</topology>
    </subcellularLocation>
</comment>
<evidence type="ECO:0000256" key="6">
    <source>
        <dbReference type="RuleBase" id="RU004057"/>
    </source>
</evidence>
<dbReference type="PANTHER" id="PTHR30625">
    <property type="entry name" value="PROTEIN TOLQ"/>
    <property type="match status" value="1"/>
</dbReference>
<evidence type="ECO:0000256" key="7">
    <source>
        <dbReference type="SAM" id="Phobius"/>
    </source>
</evidence>
<proteinExistence type="inferred from homology"/>
<evidence type="ECO:0000256" key="5">
    <source>
        <dbReference type="ARBA" id="ARBA00023136"/>
    </source>
</evidence>
<keyword evidence="6" id="KW-0813">Transport</keyword>
<dbReference type="InterPro" id="IPR002898">
    <property type="entry name" value="MotA_ExbB_proton_chnl"/>
</dbReference>
<name>A0A7W8G6Q5_9SPIR</name>
<comment type="similarity">
    <text evidence="6">Belongs to the exbB/tolQ family.</text>
</comment>
<evidence type="ECO:0000256" key="3">
    <source>
        <dbReference type="ARBA" id="ARBA00022692"/>
    </source>
</evidence>
<dbReference type="Proteomes" id="UP000518887">
    <property type="component" value="Unassembled WGS sequence"/>
</dbReference>
<organism evidence="9 10">
    <name type="scientific">Treponema ruminis</name>
    <dbReference type="NCBI Taxonomy" id="744515"/>
    <lineage>
        <taxon>Bacteria</taxon>
        <taxon>Pseudomonadati</taxon>
        <taxon>Spirochaetota</taxon>
        <taxon>Spirochaetia</taxon>
        <taxon>Spirochaetales</taxon>
        <taxon>Treponemataceae</taxon>
        <taxon>Treponema</taxon>
    </lineage>
</organism>
<feature type="transmembrane region" description="Helical" evidence="7">
    <location>
        <begin position="106"/>
        <end position="126"/>
    </location>
</feature>
<keyword evidence="5 7" id="KW-0472">Membrane</keyword>
<evidence type="ECO:0000256" key="1">
    <source>
        <dbReference type="ARBA" id="ARBA00004651"/>
    </source>
</evidence>
<evidence type="ECO:0000256" key="4">
    <source>
        <dbReference type="ARBA" id="ARBA00022989"/>
    </source>
</evidence>
<feature type="transmembrane region" description="Helical" evidence="7">
    <location>
        <begin position="146"/>
        <end position="172"/>
    </location>
</feature>
<evidence type="ECO:0000313" key="9">
    <source>
        <dbReference type="EMBL" id="MBB5224835.1"/>
    </source>
</evidence>
<sequence>MFNLLKSGGILMIPILICGLLATYIIIERLVYFASIQKKDRELRKNLEEVLAGGDFSSAEAFCIQAGTPLSQVVRKALGCRKLTEDDMREIVQCEIDAVAPQFDHWLTLLSTIANISTLLGLFGTVTGNIKAFGVLGSGGTMGNPAVLASSISEALMTTAAGLFVAIPSLIFSNALSRKADKCVSEMEGTVTKLILRLTGRVM</sequence>
<accession>A0A7W8G6Q5</accession>
<keyword evidence="2" id="KW-1003">Cell membrane</keyword>
<feature type="domain" description="MotA/TolQ/ExbB proton channel" evidence="8">
    <location>
        <begin position="68"/>
        <end position="188"/>
    </location>
</feature>
<dbReference type="AlphaFoldDB" id="A0A7W8G6Q5"/>
<gene>
    <name evidence="9" type="ORF">HNP76_000175</name>
</gene>
<evidence type="ECO:0000256" key="2">
    <source>
        <dbReference type="ARBA" id="ARBA00022475"/>
    </source>
</evidence>
<dbReference type="GO" id="GO:0005886">
    <property type="term" value="C:plasma membrane"/>
    <property type="evidence" value="ECO:0007669"/>
    <property type="project" value="UniProtKB-SubCell"/>
</dbReference>
<keyword evidence="4 7" id="KW-1133">Transmembrane helix</keyword>
<feature type="transmembrane region" description="Helical" evidence="7">
    <location>
        <begin position="12"/>
        <end position="35"/>
    </location>
</feature>
<keyword evidence="3 7" id="KW-0812">Transmembrane</keyword>
<protein>
    <submittedName>
        <fullName evidence="9">Biopolymer transport protein ExbB</fullName>
    </submittedName>
</protein>
<dbReference type="EMBL" id="JACHFQ010000001">
    <property type="protein sequence ID" value="MBB5224835.1"/>
    <property type="molecule type" value="Genomic_DNA"/>
</dbReference>
<dbReference type="PANTHER" id="PTHR30625:SF11">
    <property type="entry name" value="MOTA_TOLQ_EXBB PROTON CHANNEL DOMAIN-CONTAINING PROTEIN"/>
    <property type="match status" value="1"/>
</dbReference>
<reference evidence="9 10" key="1">
    <citation type="submission" date="2020-08" db="EMBL/GenBank/DDBJ databases">
        <title>Genomic Encyclopedia of Type Strains, Phase IV (KMG-IV): sequencing the most valuable type-strain genomes for metagenomic binning, comparative biology and taxonomic classification.</title>
        <authorList>
            <person name="Goeker M."/>
        </authorList>
    </citation>
    <scope>NUCLEOTIDE SEQUENCE [LARGE SCALE GENOMIC DNA]</scope>
    <source>
        <strain evidence="9 10">DSM 103462</strain>
    </source>
</reference>
<keyword evidence="6" id="KW-0653">Protein transport</keyword>
<evidence type="ECO:0000259" key="8">
    <source>
        <dbReference type="Pfam" id="PF01618"/>
    </source>
</evidence>
<dbReference type="GO" id="GO:0017038">
    <property type="term" value="P:protein import"/>
    <property type="evidence" value="ECO:0007669"/>
    <property type="project" value="TreeGrafter"/>
</dbReference>
<keyword evidence="10" id="KW-1185">Reference proteome</keyword>
<comment type="caution">
    <text evidence="9">The sequence shown here is derived from an EMBL/GenBank/DDBJ whole genome shotgun (WGS) entry which is preliminary data.</text>
</comment>
<dbReference type="RefSeq" id="WP_184656510.1">
    <property type="nucleotide sequence ID" value="NZ_JACHFQ010000001.1"/>
</dbReference>